<dbReference type="EMBL" id="OVTA01000060">
    <property type="protein sequence ID" value="SPS02206.1"/>
    <property type="molecule type" value="Genomic_DNA"/>
</dbReference>
<proteinExistence type="predicted"/>
<accession>A0A375JF38</accession>
<dbReference type="AlphaFoldDB" id="A0A375JF38"/>
<evidence type="ECO:0000313" key="1">
    <source>
        <dbReference type="EMBL" id="SPS02206.1"/>
    </source>
</evidence>
<sequence length="59" mass="6662">MREWLNRKRSDAFSRVGDGTSAEEITRRLLVRGTPTAFAPALAVLVMQRNLEGRGHIPR</sequence>
<protein>
    <submittedName>
        <fullName evidence="1">Uncharacterized protein</fullName>
    </submittedName>
</protein>
<name>A0A375JF38_9BURK</name>
<organism evidence="1 2">
    <name type="scientific">Cupriavidus taiwanensis</name>
    <dbReference type="NCBI Taxonomy" id="164546"/>
    <lineage>
        <taxon>Bacteria</taxon>
        <taxon>Pseudomonadati</taxon>
        <taxon>Pseudomonadota</taxon>
        <taxon>Betaproteobacteria</taxon>
        <taxon>Burkholderiales</taxon>
        <taxon>Burkholderiaceae</taxon>
        <taxon>Cupriavidus</taxon>
    </lineage>
</organism>
<evidence type="ECO:0000313" key="2">
    <source>
        <dbReference type="Proteomes" id="UP000256805"/>
    </source>
</evidence>
<dbReference type="Proteomes" id="UP000256805">
    <property type="component" value="Unassembled WGS sequence"/>
</dbReference>
<gene>
    <name evidence="1" type="ORF">CBM2634_P180010</name>
</gene>
<reference evidence="1 2" key="1">
    <citation type="submission" date="2018-01" db="EMBL/GenBank/DDBJ databases">
        <authorList>
            <person name="Gaut B.S."/>
            <person name="Morton B.R."/>
            <person name="Clegg M.T."/>
            <person name="Duvall M.R."/>
        </authorList>
    </citation>
    <scope>NUCLEOTIDE SEQUENCE [LARGE SCALE GENOMIC DNA]</scope>
    <source>
        <strain evidence="1">Cupriavidus taiwanensis cmp 52</strain>
    </source>
</reference>